<name>A0A6B0URV9_IXORI</name>
<reference evidence="1" key="1">
    <citation type="submission" date="2019-12" db="EMBL/GenBank/DDBJ databases">
        <title>An insight into the sialome of adult female Ixodes ricinus ticks feeding for 6 days.</title>
        <authorList>
            <person name="Perner J."/>
            <person name="Ribeiro J.M.C."/>
        </authorList>
    </citation>
    <scope>NUCLEOTIDE SEQUENCE</scope>
    <source>
        <strain evidence="1">Semi-engorged</strain>
        <tissue evidence="1">Salivary glands</tissue>
    </source>
</reference>
<protein>
    <submittedName>
        <fullName evidence="1">Putative secreted protein</fullName>
    </submittedName>
</protein>
<accession>A0A6B0URV9</accession>
<organism evidence="1">
    <name type="scientific">Ixodes ricinus</name>
    <name type="common">Common tick</name>
    <name type="synonym">Acarus ricinus</name>
    <dbReference type="NCBI Taxonomy" id="34613"/>
    <lineage>
        <taxon>Eukaryota</taxon>
        <taxon>Metazoa</taxon>
        <taxon>Ecdysozoa</taxon>
        <taxon>Arthropoda</taxon>
        <taxon>Chelicerata</taxon>
        <taxon>Arachnida</taxon>
        <taxon>Acari</taxon>
        <taxon>Parasitiformes</taxon>
        <taxon>Ixodida</taxon>
        <taxon>Ixodoidea</taxon>
        <taxon>Ixodidae</taxon>
        <taxon>Ixodinae</taxon>
        <taxon>Ixodes</taxon>
    </lineage>
</organism>
<sequence>MPMMTSLASMSRLFWMHCFSLRYIRLSMASRSIEKRFRMRPRGVASKNDTGLDSTQLSIPLCSDWESCRALAAIMQLPTARKTTSATEIARSPLTQTACSDGSASGKASIHSLIQMSCQAYIAPLPTKARSAR</sequence>
<dbReference type="EMBL" id="GIFC01010370">
    <property type="protein sequence ID" value="MXU92453.1"/>
    <property type="molecule type" value="Transcribed_RNA"/>
</dbReference>
<proteinExistence type="predicted"/>
<evidence type="ECO:0000313" key="1">
    <source>
        <dbReference type="EMBL" id="MXU92453.1"/>
    </source>
</evidence>
<dbReference type="AlphaFoldDB" id="A0A6B0URV9"/>